<feature type="domain" description="ABC transporter" evidence="13">
    <location>
        <begin position="79"/>
        <end position="331"/>
    </location>
</feature>
<dbReference type="RefSeq" id="XP_030996145.1">
    <property type="nucleotide sequence ID" value="XM_031139916.1"/>
</dbReference>
<dbReference type="InterPro" id="IPR043926">
    <property type="entry name" value="ABCG_dom"/>
</dbReference>
<evidence type="ECO:0000256" key="1">
    <source>
        <dbReference type="ARBA" id="ARBA00004651"/>
    </source>
</evidence>
<feature type="region of interest" description="Disordered" evidence="11">
    <location>
        <begin position="1"/>
        <end position="31"/>
    </location>
</feature>
<dbReference type="InterPro" id="IPR027417">
    <property type="entry name" value="P-loop_NTPase"/>
</dbReference>
<keyword evidence="7" id="KW-0067">ATP-binding</keyword>
<feature type="transmembrane region" description="Helical" evidence="12">
    <location>
        <begin position="687"/>
        <end position="708"/>
    </location>
</feature>
<feature type="transmembrane region" description="Helical" evidence="12">
    <location>
        <begin position="1226"/>
        <end position="1246"/>
    </location>
</feature>
<keyword evidence="8 12" id="KW-1133">Transmembrane helix</keyword>
<sequence>MQSENASTVVPDGPQSSSDASDNTQDEKTWALEWKVRQKREREERSGIPARQLGVTWENLTVKAVANDAAIHENVATQFNLPRVLRDARHKPPMKTILDNSHGCVKPGEMLLVLGRPGSGCTTLLSVLANRRRGYASVEGDVFYGSMKASQSKNYRGQVVMNTEEELFFPTLTVGQTMDFASRLKVPFKLPDGYSSKEEVRQENMEFLLESMNITHTHGTKVGDAFVRGVSGGERKRVSIIECMAAQGSIFFWDNSTRGLDASTALEWTKAIRAMTDVLGLSTVVTLYQAGNGIYNLFDKVLLLDGGREVFYGPREEARPFMERLGFVCREGANVADFLTGVTVPTERKIKPGHERTFPRHAAALRDEYEKTDMHTQMISEYHYPTTDEARDNTKAFSEAISSEKHPRLPSSSPFTVDLKTQIKACVTRQYQIIWGDKATFVIKQVATIVQALIAGSLFYNAPNNSGGLFSKSGALFFALLYNSLLSMSEVTDSFRGRPVLLKHKALAYYHPAAFCFAQITADIPILLFQISSFSLILYFMVGLTTSASAFFTFWAMLLATTMCMTALMRAIGAAFGTFDAASKVSGLLISAVVMYSGYMIQKPQMHPWFVWLFWINPLAYAFDALLANEFHGKTIPCVGGNLIPNGPGYTDSAAQSCAGVLGAIQGQTSVDGDNYLSALRYSHDHIWRNFGIIWAWWAFFVVIVVVCTSRWRSSSESGPSLLIPREKAKVAGHILRSDEEAQVGDETAVSSSEEQQREKNGLRSEGGLLQNTSIFTWKNLSYTVKTPSGDRQLLNDVQGWVKPGMLGALMGASGAGKTTLLDVLAQRKTEGTIRGSIMVDGRPLPVAFQRSAGYCEQLDVHEPFSTVREALEFSALLRQSRSVPREEKLRYVDTIIDLLELHDLADTLIGQVGAGLSVEQRKRVTIGVELVAKPSILIFLDEPTSGLDGQSAFNTVRFLRKLAEAGQAVLVTIHQPSAQLFAEFDTLLLLAKGGRTVYFGDIGENAKTVKDYFGRYGAPCPMETNPAEHMIDVVSGHLSQGKDWAEVWLSSPEYDAVTKELHSLIADAASKAPASHADDGFEFAMPLWDQVKIVTQRMNMSLFRNTDYINNKFALHIFSALFNGFSFWMIGDSVSDLQLRLFTIFNFIFVAPGVIAQLQPLFIERRDIFETREKKSKMYSWVAFVTGLIVSEIPYLCICAVLYYVCWYYTVGFPSNSHRAGGTFFVMWLYEFLYTGIGQAIAAYAPNEVFASLINPLAIGILISFCGVLVPYSQIQVFWRYWLYYLNPYNYLMGSMLVFDLWGTDVTCKNHEFALFDPPNSTTCGEYLSGYMEGMGAGSRLVNPEALSSCRVCPYRDGSDYLRTLNLLEYSYGWRDAGILALFVASSYAMVYGLMKLRTKASKTAES</sequence>
<evidence type="ECO:0000256" key="9">
    <source>
        <dbReference type="ARBA" id="ARBA00023136"/>
    </source>
</evidence>
<dbReference type="Pfam" id="PF01061">
    <property type="entry name" value="ABC2_membrane"/>
    <property type="match status" value="2"/>
</dbReference>
<dbReference type="FunFam" id="3.40.50.300:FF:001465">
    <property type="entry name" value="ABC multidrug transporter (Eurofung)"/>
    <property type="match status" value="1"/>
</dbReference>
<protein>
    <recommendedName>
        <fullName evidence="13">ABC transporter domain-containing protein</fullName>
    </recommendedName>
</protein>
<dbReference type="Pfam" id="PF19055">
    <property type="entry name" value="ABC2_membrane_7"/>
    <property type="match status" value="1"/>
</dbReference>
<dbReference type="Proteomes" id="UP000319257">
    <property type="component" value="Unassembled WGS sequence"/>
</dbReference>
<name>A0A507B703_9PEZI</name>
<dbReference type="GO" id="GO:0140359">
    <property type="term" value="F:ABC-type transporter activity"/>
    <property type="evidence" value="ECO:0007669"/>
    <property type="project" value="InterPro"/>
</dbReference>
<evidence type="ECO:0000313" key="14">
    <source>
        <dbReference type="EMBL" id="TPX14434.1"/>
    </source>
</evidence>
<feature type="transmembrane region" description="Helical" evidence="12">
    <location>
        <begin position="1378"/>
        <end position="1396"/>
    </location>
</feature>
<dbReference type="Pfam" id="PF00005">
    <property type="entry name" value="ABC_tran"/>
    <property type="match status" value="2"/>
</dbReference>
<evidence type="ECO:0000256" key="3">
    <source>
        <dbReference type="ARBA" id="ARBA00022448"/>
    </source>
</evidence>
<keyword evidence="4" id="KW-1003">Cell membrane</keyword>
<accession>A0A507B703</accession>
<feature type="transmembrane region" description="Helical" evidence="12">
    <location>
        <begin position="1180"/>
        <end position="1206"/>
    </location>
</feature>
<dbReference type="InterPro" id="IPR010929">
    <property type="entry name" value="PDR_CDR_ABC"/>
</dbReference>
<feature type="transmembrane region" description="Helical" evidence="12">
    <location>
        <begin position="1138"/>
        <end position="1159"/>
    </location>
</feature>
<dbReference type="STRING" id="1093900.A0A507B703"/>
<feature type="transmembrane region" description="Helical" evidence="12">
    <location>
        <begin position="508"/>
        <end position="529"/>
    </location>
</feature>
<evidence type="ECO:0000256" key="2">
    <source>
        <dbReference type="ARBA" id="ARBA00006012"/>
    </source>
</evidence>
<proteinExistence type="inferred from homology"/>
<evidence type="ECO:0000256" key="5">
    <source>
        <dbReference type="ARBA" id="ARBA00022692"/>
    </source>
</evidence>
<dbReference type="GO" id="GO:0016887">
    <property type="term" value="F:ATP hydrolysis activity"/>
    <property type="evidence" value="ECO:0007669"/>
    <property type="project" value="InterPro"/>
</dbReference>
<evidence type="ECO:0000256" key="6">
    <source>
        <dbReference type="ARBA" id="ARBA00022741"/>
    </source>
</evidence>
<feature type="transmembrane region" description="Helical" evidence="12">
    <location>
        <begin position="572"/>
        <end position="597"/>
    </location>
</feature>
<evidence type="ECO:0000256" key="11">
    <source>
        <dbReference type="SAM" id="MobiDB-lite"/>
    </source>
</evidence>
<evidence type="ECO:0000256" key="12">
    <source>
        <dbReference type="SAM" id="Phobius"/>
    </source>
</evidence>
<dbReference type="PROSITE" id="PS50893">
    <property type="entry name" value="ABC_TRANSPORTER_2"/>
    <property type="match status" value="2"/>
</dbReference>
<dbReference type="EMBL" id="SKBQ01000028">
    <property type="protein sequence ID" value="TPX14434.1"/>
    <property type="molecule type" value="Genomic_DNA"/>
</dbReference>
<dbReference type="GO" id="GO:0005524">
    <property type="term" value="F:ATP binding"/>
    <property type="evidence" value="ECO:0007669"/>
    <property type="project" value="UniProtKB-KW"/>
</dbReference>
<dbReference type="InterPro" id="IPR017871">
    <property type="entry name" value="ABC_transporter-like_CS"/>
</dbReference>
<dbReference type="SMART" id="SM00382">
    <property type="entry name" value="AAA"/>
    <property type="match status" value="2"/>
</dbReference>
<dbReference type="InterPro" id="IPR029481">
    <property type="entry name" value="ABC_trans_N"/>
</dbReference>
<feature type="domain" description="ABC transporter" evidence="13">
    <location>
        <begin position="776"/>
        <end position="1019"/>
    </location>
</feature>
<feature type="region of interest" description="Disordered" evidence="11">
    <location>
        <begin position="742"/>
        <end position="764"/>
    </location>
</feature>
<keyword evidence="6" id="KW-0547">Nucleotide-binding</keyword>
<keyword evidence="5 12" id="KW-0812">Transmembrane</keyword>
<dbReference type="InterPro" id="IPR003593">
    <property type="entry name" value="AAA+_ATPase"/>
</dbReference>
<dbReference type="InParanoid" id="A0A507B703"/>
<comment type="similarity">
    <text evidence="2">Belongs to the ABC transporter superfamily. ABCG family. PDR (TC 3.A.1.205) subfamily.</text>
</comment>
<comment type="subcellular location">
    <subcellularLocation>
        <location evidence="1">Cell membrane</location>
        <topology evidence="1">Multi-pass membrane protein</topology>
    </subcellularLocation>
</comment>
<dbReference type="Pfam" id="PF06422">
    <property type="entry name" value="PDR_CDR"/>
    <property type="match status" value="1"/>
</dbReference>
<reference evidence="14 15" key="1">
    <citation type="submission" date="2019-06" db="EMBL/GenBank/DDBJ databases">
        <title>Draft genome sequence of the filamentous fungus Phialemoniopsis curvata isolated from diesel fuel.</title>
        <authorList>
            <person name="Varaljay V.A."/>
            <person name="Lyon W.J."/>
            <person name="Crouch A.L."/>
            <person name="Drake C.E."/>
            <person name="Hollomon J.M."/>
            <person name="Nadeau L.J."/>
            <person name="Nunn H.S."/>
            <person name="Stevenson B.S."/>
            <person name="Bojanowski C.L."/>
            <person name="Crookes-Goodson W.J."/>
        </authorList>
    </citation>
    <scope>NUCLEOTIDE SEQUENCE [LARGE SCALE GENOMIC DNA]</scope>
    <source>
        <strain evidence="14 15">D216</strain>
    </source>
</reference>
<dbReference type="Gene3D" id="3.40.50.300">
    <property type="entry name" value="P-loop containing nucleotide triphosphate hydrolases"/>
    <property type="match status" value="2"/>
</dbReference>
<dbReference type="OrthoDB" id="245989at2759"/>
<feature type="transmembrane region" description="Helical" evidence="12">
    <location>
        <begin position="1114"/>
        <end position="1132"/>
    </location>
</feature>
<feature type="transmembrane region" description="Helical" evidence="12">
    <location>
        <begin position="1258"/>
        <end position="1280"/>
    </location>
</feature>
<feature type="transmembrane region" description="Helical" evidence="12">
    <location>
        <begin position="536"/>
        <end position="560"/>
    </location>
</feature>
<dbReference type="CDD" id="cd03233">
    <property type="entry name" value="ABCG_PDR_domain1"/>
    <property type="match status" value="1"/>
</dbReference>
<evidence type="ECO:0000256" key="4">
    <source>
        <dbReference type="ARBA" id="ARBA00022475"/>
    </source>
</evidence>
<feature type="transmembrane region" description="Helical" evidence="12">
    <location>
        <begin position="609"/>
        <end position="627"/>
    </location>
</feature>
<keyword evidence="3" id="KW-0813">Transport</keyword>
<keyword evidence="15" id="KW-1185">Reference proteome</keyword>
<feature type="compositionally biased region" description="Polar residues" evidence="11">
    <location>
        <begin position="1"/>
        <end position="23"/>
    </location>
</feature>
<dbReference type="CDD" id="cd03232">
    <property type="entry name" value="ABCG_PDR_domain2"/>
    <property type="match status" value="1"/>
</dbReference>
<dbReference type="Pfam" id="PF14510">
    <property type="entry name" value="ABC_trans_N"/>
    <property type="match status" value="1"/>
</dbReference>
<organism evidence="14 15">
    <name type="scientific">Thyridium curvatum</name>
    <dbReference type="NCBI Taxonomy" id="1093900"/>
    <lineage>
        <taxon>Eukaryota</taxon>
        <taxon>Fungi</taxon>
        <taxon>Dikarya</taxon>
        <taxon>Ascomycota</taxon>
        <taxon>Pezizomycotina</taxon>
        <taxon>Sordariomycetes</taxon>
        <taxon>Sordariomycetidae</taxon>
        <taxon>Thyridiales</taxon>
        <taxon>Thyridiaceae</taxon>
        <taxon>Thyridium</taxon>
    </lineage>
</organism>
<dbReference type="PANTHER" id="PTHR19241">
    <property type="entry name" value="ATP-BINDING CASSETTE TRANSPORTER"/>
    <property type="match status" value="1"/>
</dbReference>
<dbReference type="FunFam" id="3.40.50.300:FF:000054">
    <property type="entry name" value="ABC multidrug transporter atrF"/>
    <property type="match status" value="1"/>
</dbReference>
<gene>
    <name evidence="14" type="ORF">E0L32_005398</name>
</gene>
<comment type="caution">
    <text evidence="14">The sequence shown here is derived from an EMBL/GenBank/DDBJ whole genome shotgun (WGS) entry which is preliminary data.</text>
</comment>
<evidence type="ECO:0000256" key="10">
    <source>
        <dbReference type="ARBA" id="ARBA00023180"/>
    </source>
</evidence>
<dbReference type="InterPro" id="IPR003439">
    <property type="entry name" value="ABC_transporter-like_ATP-bd"/>
</dbReference>
<keyword evidence="10" id="KW-0325">Glycoprotein</keyword>
<dbReference type="GeneID" id="41972845"/>
<dbReference type="InterPro" id="IPR013525">
    <property type="entry name" value="ABC2_TM"/>
</dbReference>
<evidence type="ECO:0000313" key="15">
    <source>
        <dbReference type="Proteomes" id="UP000319257"/>
    </source>
</evidence>
<evidence type="ECO:0000256" key="7">
    <source>
        <dbReference type="ARBA" id="ARBA00022840"/>
    </source>
</evidence>
<dbReference type="InterPro" id="IPR034003">
    <property type="entry name" value="ABCG_PDR_2"/>
</dbReference>
<dbReference type="SUPFAM" id="SSF52540">
    <property type="entry name" value="P-loop containing nucleoside triphosphate hydrolases"/>
    <property type="match status" value="2"/>
</dbReference>
<keyword evidence="9 12" id="KW-0472">Membrane</keyword>
<dbReference type="PROSITE" id="PS00211">
    <property type="entry name" value="ABC_TRANSPORTER_1"/>
    <property type="match status" value="1"/>
</dbReference>
<dbReference type="GO" id="GO:0005886">
    <property type="term" value="C:plasma membrane"/>
    <property type="evidence" value="ECO:0007669"/>
    <property type="project" value="UniProtKB-SubCell"/>
</dbReference>
<evidence type="ECO:0000259" key="13">
    <source>
        <dbReference type="PROSITE" id="PS50893"/>
    </source>
</evidence>
<dbReference type="InterPro" id="IPR034001">
    <property type="entry name" value="ABCG_PDR_1"/>
</dbReference>
<evidence type="ECO:0000256" key="8">
    <source>
        <dbReference type="ARBA" id="ARBA00022989"/>
    </source>
</evidence>